<dbReference type="RefSeq" id="WP_193113329.1">
    <property type="nucleotide sequence ID" value="NZ_CP041165.1"/>
</dbReference>
<reference evidence="1 2" key="1">
    <citation type="submission" date="2019-06" db="EMBL/GenBank/DDBJ databases">
        <title>Sulfurimonas gotlandica sp. nov., a chemoautotrophic and psychrotolerant epsilonproteobacterium isolated from a pelagic redoxcline, and an emended description of the genus Sulfurimonas.</title>
        <authorList>
            <person name="Wang S."/>
            <person name="Jiang L."/>
            <person name="Shao Z."/>
        </authorList>
    </citation>
    <scope>NUCLEOTIDE SEQUENCE [LARGE SCALE GENOMIC DNA]</scope>
    <source>
        <strain evidence="1 2">B2</strain>
    </source>
</reference>
<name>A0A7M1AX22_9BACT</name>
<dbReference type="AlphaFoldDB" id="A0A7M1AX22"/>
<dbReference type="KEGG" id="smax:FJR03_09775"/>
<keyword evidence="2" id="KW-1185">Reference proteome</keyword>
<proteinExistence type="predicted"/>
<sequence>MKMREFSIKTDKLEYLGYAQEELSLGVIEEHLFEELDVPEEYIKNLELTDDKIYIRLIDKVRYFNEDWYVSIQRIA</sequence>
<protein>
    <submittedName>
        <fullName evidence="1">Uncharacterized protein</fullName>
    </submittedName>
</protein>
<dbReference type="Proteomes" id="UP000593910">
    <property type="component" value="Chromosome"/>
</dbReference>
<organism evidence="1 2">
    <name type="scientific">Sulfurimonas marina</name>
    <dbReference type="NCBI Taxonomy" id="2590551"/>
    <lineage>
        <taxon>Bacteria</taxon>
        <taxon>Pseudomonadati</taxon>
        <taxon>Campylobacterota</taxon>
        <taxon>Epsilonproteobacteria</taxon>
        <taxon>Campylobacterales</taxon>
        <taxon>Sulfurimonadaceae</taxon>
        <taxon>Sulfurimonas</taxon>
    </lineage>
</organism>
<evidence type="ECO:0000313" key="2">
    <source>
        <dbReference type="Proteomes" id="UP000593910"/>
    </source>
</evidence>
<gene>
    <name evidence="1" type="ORF">FJR03_09775</name>
</gene>
<dbReference type="EMBL" id="CP041165">
    <property type="protein sequence ID" value="QOP42009.1"/>
    <property type="molecule type" value="Genomic_DNA"/>
</dbReference>
<evidence type="ECO:0000313" key="1">
    <source>
        <dbReference type="EMBL" id="QOP42009.1"/>
    </source>
</evidence>
<accession>A0A7M1AX22</accession>